<dbReference type="Proteomes" id="UP000006055">
    <property type="component" value="Chromosome"/>
</dbReference>
<evidence type="ECO:0000313" key="2">
    <source>
        <dbReference type="Proteomes" id="UP000006055"/>
    </source>
</evidence>
<dbReference type="KEGG" id="dti:Desti_0260"/>
<dbReference type="InterPro" id="IPR003787">
    <property type="entry name" value="Sulphur_relay_DsrE/F-like"/>
</dbReference>
<dbReference type="InterPro" id="IPR027396">
    <property type="entry name" value="DsrEFH-like"/>
</dbReference>
<accession>I4C0B4</accession>
<organism evidence="1 2">
    <name type="scientific">Desulfomonile tiedjei (strain ATCC 49306 / DSM 6799 / DCB-1)</name>
    <dbReference type="NCBI Taxonomy" id="706587"/>
    <lineage>
        <taxon>Bacteria</taxon>
        <taxon>Pseudomonadati</taxon>
        <taxon>Thermodesulfobacteriota</taxon>
        <taxon>Desulfomonilia</taxon>
        <taxon>Desulfomonilales</taxon>
        <taxon>Desulfomonilaceae</taxon>
        <taxon>Desulfomonile</taxon>
    </lineage>
</organism>
<dbReference type="HOGENOM" id="CLU_139144_3_1_7"/>
<sequence>MAKFLFVLSRGLEDPTRATRCMQLAHIARQEGHEVSIFLVDDGVVFAKKGMAENVVAPTGDEMNTYMDFLVQGKVPFYV</sequence>
<evidence type="ECO:0000313" key="1">
    <source>
        <dbReference type="EMBL" id="AFM23005.1"/>
    </source>
</evidence>
<gene>
    <name evidence="1" type="ordered locus">Desti_0260</name>
</gene>
<keyword evidence="2" id="KW-1185">Reference proteome</keyword>
<dbReference type="Pfam" id="PF02635">
    <property type="entry name" value="DsrE"/>
    <property type="match status" value="1"/>
</dbReference>
<dbReference type="AlphaFoldDB" id="I4C0B4"/>
<reference evidence="2" key="1">
    <citation type="submission" date="2012-06" db="EMBL/GenBank/DDBJ databases">
        <title>Complete sequence of chromosome of Desulfomonile tiedjei DSM 6799.</title>
        <authorList>
            <person name="Lucas S."/>
            <person name="Copeland A."/>
            <person name="Lapidus A."/>
            <person name="Glavina del Rio T."/>
            <person name="Dalin E."/>
            <person name="Tice H."/>
            <person name="Bruce D."/>
            <person name="Goodwin L."/>
            <person name="Pitluck S."/>
            <person name="Peters L."/>
            <person name="Ovchinnikova G."/>
            <person name="Zeytun A."/>
            <person name="Lu M."/>
            <person name="Kyrpides N."/>
            <person name="Mavromatis K."/>
            <person name="Ivanova N."/>
            <person name="Brettin T."/>
            <person name="Detter J.C."/>
            <person name="Han C."/>
            <person name="Larimer F."/>
            <person name="Land M."/>
            <person name="Hauser L."/>
            <person name="Markowitz V."/>
            <person name="Cheng J.-F."/>
            <person name="Hugenholtz P."/>
            <person name="Woyke T."/>
            <person name="Wu D."/>
            <person name="Spring S."/>
            <person name="Schroeder M."/>
            <person name="Brambilla E."/>
            <person name="Klenk H.-P."/>
            <person name="Eisen J.A."/>
        </authorList>
    </citation>
    <scope>NUCLEOTIDE SEQUENCE [LARGE SCALE GENOMIC DNA]</scope>
    <source>
        <strain evidence="2">ATCC 49306 / DSM 6799 / DCB-1</strain>
    </source>
</reference>
<dbReference type="RefSeq" id="WP_014808164.1">
    <property type="nucleotide sequence ID" value="NC_018025.1"/>
</dbReference>
<dbReference type="SUPFAM" id="SSF75169">
    <property type="entry name" value="DsrEFH-like"/>
    <property type="match status" value="1"/>
</dbReference>
<protein>
    <submittedName>
        <fullName evidence="1">Putative peroxiredoxin</fullName>
    </submittedName>
</protein>
<name>I4C0B4_DESTA</name>
<dbReference type="EMBL" id="CP003360">
    <property type="protein sequence ID" value="AFM23005.1"/>
    <property type="molecule type" value="Genomic_DNA"/>
</dbReference>
<dbReference type="eggNOG" id="COG2044">
    <property type="taxonomic scope" value="Bacteria"/>
</dbReference>
<proteinExistence type="predicted"/>
<dbReference type="Gene3D" id="3.40.1260.10">
    <property type="entry name" value="DsrEFH-like"/>
    <property type="match status" value="1"/>
</dbReference>
<dbReference type="STRING" id="706587.Desti_0260"/>